<evidence type="ECO:0000256" key="1">
    <source>
        <dbReference type="ARBA" id="ARBA00005017"/>
    </source>
</evidence>
<dbReference type="GO" id="GO:0004631">
    <property type="term" value="F:phosphomevalonate kinase activity"/>
    <property type="evidence" value="ECO:0007669"/>
    <property type="project" value="UniProtKB-EC"/>
</dbReference>
<dbReference type="GO" id="GO:0019287">
    <property type="term" value="P:isopentenyl diphosphate biosynthetic process, mevalonate pathway"/>
    <property type="evidence" value="ECO:0007669"/>
    <property type="project" value="TreeGrafter"/>
</dbReference>
<name>A0A8T4L2L8_9ARCH</name>
<dbReference type="InterPro" id="IPR014721">
    <property type="entry name" value="Ribsml_uS5_D2-typ_fold_subgr"/>
</dbReference>
<keyword evidence="6" id="KW-0067">ATP-binding</keyword>
<dbReference type="SUPFAM" id="SSF55060">
    <property type="entry name" value="GHMP Kinase, C-terminal domain"/>
    <property type="match status" value="1"/>
</dbReference>
<dbReference type="PANTHER" id="PTHR31814:SF2">
    <property type="entry name" value="PHOSPHOMEVALONATE KINASE"/>
    <property type="match status" value="1"/>
</dbReference>
<evidence type="ECO:0000313" key="9">
    <source>
        <dbReference type="EMBL" id="MBS3061001.1"/>
    </source>
</evidence>
<evidence type="ECO:0000256" key="4">
    <source>
        <dbReference type="ARBA" id="ARBA00022741"/>
    </source>
</evidence>
<dbReference type="AlphaFoldDB" id="A0A8T4L2L8"/>
<evidence type="ECO:0000256" key="3">
    <source>
        <dbReference type="ARBA" id="ARBA00022679"/>
    </source>
</evidence>
<reference evidence="9" key="2">
    <citation type="submission" date="2021-05" db="EMBL/GenBank/DDBJ databases">
        <title>Protein family content uncovers lineage relationships and bacterial pathway maintenance mechanisms in DPANN archaea.</title>
        <authorList>
            <person name="Castelle C.J."/>
            <person name="Meheust R."/>
            <person name="Jaffe A.L."/>
            <person name="Seitz K."/>
            <person name="Gong X."/>
            <person name="Baker B.J."/>
            <person name="Banfield J.F."/>
        </authorList>
    </citation>
    <scope>NUCLEOTIDE SEQUENCE</scope>
    <source>
        <strain evidence="9">RIFCSPLOWO2_01_FULL_AR10_48_17</strain>
    </source>
</reference>
<keyword evidence="4" id="KW-0547">Nucleotide-binding</keyword>
<comment type="pathway">
    <text evidence="1">Isoprenoid biosynthesis; isopentenyl diphosphate biosynthesis via mevalonate pathway; isopentenyl diphosphate from (R)-mevalonate: step 2/3.</text>
</comment>
<protein>
    <recommendedName>
        <fullName evidence="2">phosphomevalonate kinase</fullName>
        <ecNumber evidence="2">2.7.4.2</ecNumber>
    </recommendedName>
</protein>
<dbReference type="EMBL" id="JAGVWC010000004">
    <property type="protein sequence ID" value="MBS3061001.1"/>
    <property type="molecule type" value="Genomic_DNA"/>
</dbReference>
<dbReference type="InterPro" id="IPR006204">
    <property type="entry name" value="GHMP_kinase_N_dom"/>
</dbReference>
<dbReference type="InterPro" id="IPR020568">
    <property type="entry name" value="Ribosomal_Su5_D2-typ_SF"/>
</dbReference>
<organism evidence="9 10">
    <name type="scientific">Candidatus Iainarchaeum sp</name>
    <dbReference type="NCBI Taxonomy" id="3101447"/>
    <lineage>
        <taxon>Archaea</taxon>
        <taxon>Candidatus Iainarchaeota</taxon>
        <taxon>Candidatus Iainarchaeia</taxon>
        <taxon>Candidatus Iainarchaeales</taxon>
        <taxon>Candidatus Iainarchaeaceae</taxon>
        <taxon>Candidatus Iainarchaeum</taxon>
    </lineage>
</organism>
<dbReference type="SUPFAM" id="SSF54211">
    <property type="entry name" value="Ribosomal protein S5 domain 2-like"/>
    <property type="match status" value="1"/>
</dbReference>
<dbReference type="Proteomes" id="UP000675968">
    <property type="component" value="Unassembled WGS sequence"/>
</dbReference>
<gene>
    <name evidence="9" type="ORF">J4215_00285</name>
</gene>
<evidence type="ECO:0000256" key="5">
    <source>
        <dbReference type="ARBA" id="ARBA00022777"/>
    </source>
</evidence>
<dbReference type="NCBIfam" id="TIGR01220">
    <property type="entry name" value="Pmev_kin_Gr_pos"/>
    <property type="match status" value="1"/>
</dbReference>
<dbReference type="InterPro" id="IPR013750">
    <property type="entry name" value="GHMP_kinase_C_dom"/>
</dbReference>
<dbReference type="InterPro" id="IPR036554">
    <property type="entry name" value="GHMP_kinase_C_sf"/>
</dbReference>
<evidence type="ECO:0000259" key="7">
    <source>
        <dbReference type="Pfam" id="PF00288"/>
    </source>
</evidence>
<keyword evidence="3 9" id="KW-0808">Transferase</keyword>
<proteinExistence type="predicted"/>
<dbReference type="Pfam" id="PF00288">
    <property type="entry name" value="GHMP_kinases_N"/>
    <property type="match status" value="1"/>
</dbReference>
<dbReference type="PANTHER" id="PTHR31814">
    <property type="match status" value="1"/>
</dbReference>
<reference evidence="9" key="1">
    <citation type="submission" date="2021-03" db="EMBL/GenBank/DDBJ databases">
        <authorList>
            <person name="Jaffe A."/>
        </authorList>
    </citation>
    <scope>NUCLEOTIDE SEQUENCE</scope>
    <source>
        <strain evidence="9">RIFCSPLOWO2_01_FULL_AR10_48_17</strain>
    </source>
</reference>
<accession>A0A8T4L2L8</accession>
<evidence type="ECO:0000256" key="2">
    <source>
        <dbReference type="ARBA" id="ARBA00012958"/>
    </source>
</evidence>
<keyword evidence="5 9" id="KW-0418">Kinase</keyword>
<feature type="domain" description="GHMP kinase N-terminal" evidence="7">
    <location>
        <begin position="117"/>
        <end position="186"/>
    </location>
</feature>
<dbReference type="InterPro" id="IPR035102">
    <property type="entry name" value="Phosphomevalonate_kinase"/>
</dbReference>
<dbReference type="GO" id="GO:0010142">
    <property type="term" value="P:farnesyl diphosphate biosynthetic process, mevalonate pathway"/>
    <property type="evidence" value="ECO:0007669"/>
    <property type="project" value="TreeGrafter"/>
</dbReference>
<dbReference type="Gene3D" id="3.30.70.890">
    <property type="entry name" value="GHMP kinase, C-terminal domain"/>
    <property type="match status" value="1"/>
</dbReference>
<dbReference type="Gene3D" id="3.30.230.10">
    <property type="match status" value="1"/>
</dbReference>
<evidence type="ECO:0000256" key="6">
    <source>
        <dbReference type="ARBA" id="ARBA00022840"/>
    </source>
</evidence>
<dbReference type="GO" id="GO:0005524">
    <property type="term" value="F:ATP binding"/>
    <property type="evidence" value="ECO:0007669"/>
    <property type="project" value="UniProtKB-KW"/>
</dbReference>
<sequence length="373" mass="40626">MTIRTDTPGKLMLCGEWAVLEMDVPCVVMAIDKKVSVKLDSAQTISIHAPDLKVEKKEGTFDGHLFEWNTSLSDSEKEKLLIAKHAVETALKYVSQKGKTPLNFSIVTSSEDCVVNLPNKQVAKVGFGSSAAACVGIVKAVLEFHGIDAKSPHGKELVFKLACMAHFEAQGKVGSSFDVAASTYGGMLKYKRFDPTWLAAQSAAKKNTAQIAQAAWPSLQLEPLEVPKNFRLLLGYTGPDSSTKEMIRKMDQIKVEKKEEYWKIVHEIKKIVEALVPALKKNDSEKILALIQKNRAALGRLSGLSELNLETPKLALLSDISEKNRGAGKLSGSGGGGVGIAVCFDPKIEEKILLEWKQAGIEPVDAKIAKRID</sequence>
<evidence type="ECO:0000259" key="8">
    <source>
        <dbReference type="Pfam" id="PF08544"/>
    </source>
</evidence>
<evidence type="ECO:0000313" key="10">
    <source>
        <dbReference type="Proteomes" id="UP000675968"/>
    </source>
</evidence>
<dbReference type="EC" id="2.7.4.2" evidence="2"/>
<feature type="domain" description="GHMP kinase C-terminal" evidence="8">
    <location>
        <begin position="277"/>
        <end position="360"/>
    </location>
</feature>
<comment type="caution">
    <text evidence="9">The sequence shown here is derived from an EMBL/GenBank/DDBJ whole genome shotgun (WGS) entry which is preliminary data.</text>
</comment>
<dbReference type="InterPro" id="IPR005917">
    <property type="entry name" value="Pmev_kinase_bact"/>
</dbReference>
<dbReference type="Pfam" id="PF08544">
    <property type="entry name" value="GHMP_kinases_C"/>
    <property type="match status" value="1"/>
</dbReference>